<name>A0A840A1S7_9CAUL</name>
<dbReference type="NCBIfam" id="NF007112">
    <property type="entry name" value="PRK09561.1"/>
    <property type="match status" value="1"/>
</dbReference>
<feature type="transmembrane region" description="Helical" evidence="6">
    <location>
        <begin position="261"/>
        <end position="279"/>
    </location>
</feature>
<keyword evidence="5 6" id="KW-0472">Membrane</keyword>
<evidence type="ECO:0000256" key="3">
    <source>
        <dbReference type="ARBA" id="ARBA00022692"/>
    </source>
</evidence>
<feature type="transmembrane region" description="Helical" evidence="6">
    <location>
        <begin position="155"/>
        <end position="176"/>
    </location>
</feature>
<feature type="transmembrane region" description="Helical" evidence="6">
    <location>
        <begin position="207"/>
        <end position="240"/>
    </location>
</feature>
<dbReference type="Proteomes" id="UP000530564">
    <property type="component" value="Unassembled WGS sequence"/>
</dbReference>
<comment type="function">
    <text evidence="6">Na(+)/H(+) antiporter that extrudes sodium in exchange for external protons.</text>
</comment>
<keyword evidence="2 6" id="KW-1003">Cell membrane</keyword>
<proteinExistence type="inferred from homology"/>
<dbReference type="EMBL" id="JACIDK010000002">
    <property type="protein sequence ID" value="MBB3891400.1"/>
    <property type="molecule type" value="Genomic_DNA"/>
</dbReference>
<keyword evidence="6" id="KW-0406">Ion transport</keyword>
<dbReference type="GO" id="GO:0015385">
    <property type="term" value="F:sodium:proton antiporter activity"/>
    <property type="evidence" value="ECO:0007669"/>
    <property type="project" value="UniProtKB-UniRule"/>
</dbReference>
<evidence type="ECO:0000256" key="6">
    <source>
        <dbReference type="HAMAP-Rule" id="MF_01844"/>
    </source>
</evidence>
<protein>
    <recommendedName>
        <fullName evidence="6">Na(+)/H(+) antiporter NhaA</fullName>
    </recommendedName>
    <alternativeName>
        <fullName evidence="6">Sodium/proton antiporter NhaA</fullName>
    </alternativeName>
</protein>
<comment type="catalytic activity">
    <reaction evidence="6">
        <text>Na(+)(in) + 2 H(+)(out) = Na(+)(out) + 2 H(+)(in)</text>
        <dbReference type="Rhea" id="RHEA:29251"/>
        <dbReference type="ChEBI" id="CHEBI:15378"/>
        <dbReference type="ChEBI" id="CHEBI:29101"/>
    </reaction>
</comment>
<accession>A0A840A1S7</accession>
<evidence type="ECO:0000313" key="8">
    <source>
        <dbReference type="Proteomes" id="UP000530564"/>
    </source>
</evidence>
<dbReference type="NCBIfam" id="NF007111">
    <property type="entry name" value="PRK09560.1"/>
    <property type="match status" value="1"/>
</dbReference>
<keyword evidence="8" id="KW-1185">Reference proteome</keyword>
<evidence type="ECO:0000256" key="2">
    <source>
        <dbReference type="ARBA" id="ARBA00022475"/>
    </source>
</evidence>
<feature type="transmembrane region" description="Helical" evidence="6">
    <location>
        <begin position="291"/>
        <end position="317"/>
    </location>
</feature>
<evidence type="ECO:0000256" key="4">
    <source>
        <dbReference type="ARBA" id="ARBA00022989"/>
    </source>
</evidence>
<feature type="transmembrane region" description="Helical" evidence="6">
    <location>
        <begin position="329"/>
        <end position="352"/>
    </location>
</feature>
<feature type="transmembrane region" description="Helical" evidence="6">
    <location>
        <begin position="364"/>
        <end position="386"/>
    </location>
</feature>
<dbReference type="InterPro" id="IPR004670">
    <property type="entry name" value="NhaA"/>
</dbReference>
<sequence>MARRLTLDFLKTETASGVILATAALLAVALANSPWADHYFAFIKHEITIQIGAFYEAKPAYRWIKDGLMAIFFFVVGLEIKHEILRGELSNPRRLALPVLAALGGMIAPAGVYLLLNLGQGGAPQGWPAPTATDIAFALAALAVAGPRLPSSLRIFLLTLAIADDLGAVALIAILFTSDVNMYALGGAAASIALMALMSKWKSAPYLFYAACFALAWAFCLKSGVNTSLAGVAAAMTVPIDPRKPGHEGPLKHFMESLHPYVAYLILPLFAFAAAGFSFQGLSLATLANPVPLGIAMGLFVGKQIGVFGFSAAVIGLKLARRPTGAKWLELYGVSLLCGVGFTMSLFIGGLAFDPNDTLAQTEVRMGVIAGSILSALVGMAVLAYAQRQRAEAEG</sequence>
<dbReference type="AlphaFoldDB" id="A0A840A1S7"/>
<evidence type="ECO:0000256" key="1">
    <source>
        <dbReference type="ARBA" id="ARBA00004429"/>
    </source>
</evidence>
<comment type="caution">
    <text evidence="7">The sequence shown here is derived from an EMBL/GenBank/DDBJ whole genome shotgun (WGS) entry which is preliminary data.</text>
</comment>
<keyword evidence="6" id="KW-0050">Antiport</keyword>
<keyword evidence="4 6" id="KW-1133">Transmembrane helix</keyword>
<keyword evidence="6" id="KW-0915">Sodium</keyword>
<feature type="transmembrane region" description="Helical" evidence="6">
    <location>
        <begin position="63"/>
        <end position="80"/>
    </location>
</feature>
<keyword evidence="6" id="KW-0739">Sodium transport</keyword>
<comment type="subcellular location">
    <subcellularLocation>
        <location evidence="1">Cell inner membrane</location>
        <topology evidence="1">Multi-pass membrane protein</topology>
    </subcellularLocation>
    <subcellularLocation>
        <location evidence="6">Cell membrane</location>
        <topology evidence="6">Multi-pass membrane protein</topology>
    </subcellularLocation>
</comment>
<feature type="transmembrane region" description="Helical" evidence="6">
    <location>
        <begin position="95"/>
        <end position="116"/>
    </location>
</feature>
<dbReference type="PANTHER" id="PTHR30341">
    <property type="entry name" value="SODIUM ION/PROTON ANTIPORTER NHAA-RELATED"/>
    <property type="match status" value="1"/>
</dbReference>
<evidence type="ECO:0000313" key="7">
    <source>
        <dbReference type="EMBL" id="MBB3891400.1"/>
    </source>
</evidence>
<gene>
    <name evidence="6" type="primary">nhaA</name>
    <name evidence="7" type="ORF">GGQ61_002117</name>
</gene>
<dbReference type="Pfam" id="PF06965">
    <property type="entry name" value="Na_H_antiport_1"/>
    <property type="match status" value="1"/>
</dbReference>
<dbReference type="PANTHER" id="PTHR30341:SF0">
    <property type="entry name" value="NA(+)_H(+) ANTIPORTER NHAA"/>
    <property type="match status" value="1"/>
</dbReference>
<comment type="caution">
    <text evidence="6">Lacks conserved residue(s) required for the propagation of feature annotation.</text>
</comment>
<dbReference type="InterPro" id="IPR023171">
    <property type="entry name" value="Na/H_antiporter_dom_sf"/>
</dbReference>
<dbReference type="Gene3D" id="1.20.1530.10">
    <property type="entry name" value="Na+/H+ antiporter like domain"/>
    <property type="match status" value="1"/>
</dbReference>
<dbReference type="GO" id="GO:0005886">
    <property type="term" value="C:plasma membrane"/>
    <property type="evidence" value="ECO:0007669"/>
    <property type="project" value="UniProtKB-SubCell"/>
</dbReference>
<organism evidence="7 8">
    <name type="scientific">Phenylobacterium haematophilum</name>
    <dbReference type="NCBI Taxonomy" id="98513"/>
    <lineage>
        <taxon>Bacteria</taxon>
        <taxon>Pseudomonadati</taxon>
        <taxon>Pseudomonadota</taxon>
        <taxon>Alphaproteobacteria</taxon>
        <taxon>Caulobacterales</taxon>
        <taxon>Caulobacteraceae</taxon>
        <taxon>Phenylobacterium</taxon>
    </lineage>
</organism>
<dbReference type="GO" id="GO:0006885">
    <property type="term" value="P:regulation of pH"/>
    <property type="evidence" value="ECO:0007669"/>
    <property type="project" value="UniProtKB-UniRule"/>
</dbReference>
<evidence type="ECO:0000256" key="5">
    <source>
        <dbReference type="ARBA" id="ARBA00023136"/>
    </source>
</evidence>
<keyword evidence="6" id="KW-0813">Transport</keyword>
<dbReference type="NCBIfam" id="TIGR00773">
    <property type="entry name" value="NhaA"/>
    <property type="match status" value="1"/>
</dbReference>
<comment type="similarity">
    <text evidence="6">Belongs to the NhaA Na(+)/H(+) (TC 2.A.33) antiporter family.</text>
</comment>
<keyword evidence="3 6" id="KW-0812">Transmembrane</keyword>
<reference evidence="7 8" key="1">
    <citation type="submission" date="2020-08" db="EMBL/GenBank/DDBJ databases">
        <title>Genomic Encyclopedia of Type Strains, Phase IV (KMG-IV): sequencing the most valuable type-strain genomes for metagenomic binning, comparative biology and taxonomic classification.</title>
        <authorList>
            <person name="Goeker M."/>
        </authorList>
    </citation>
    <scope>NUCLEOTIDE SEQUENCE [LARGE SCALE GENOMIC DNA]</scope>
    <source>
        <strain evidence="7 8">DSM 21793</strain>
    </source>
</reference>
<dbReference type="HAMAP" id="MF_01844">
    <property type="entry name" value="NhaA"/>
    <property type="match status" value="1"/>
</dbReference>
<dbReference type="RefSeq" id="WP_183772222.1">
    <property type="nucleotide sequence ID" value="NZ_JACIDK010000002.1"/>
</dbReference>